<evidence type="ECO:0000256" key="1">
    <source>
        <dbReference type="SAM" id="MobiDB-lite"/>
    </source>
</evidence>
<feature type="region of interest" description="Disordered" evidence="1">
    <location>
        <begin position="344"/>
        <end position="414"/>
    </location>
</feature>
<dbReference type="PROSITE" id="PS50234">
    <property type="entry name" value="VWFA"/>
    <property type="match status" value="1"/>
</dbReference>
<dbReference type="RefSeq" id="WP_198499311.1">
    <property type="nucleotide sequence ID" value="NZ_CP065989.1"/>
</dbReference>
<dbReference type="AlphaFoldDB" id="A0A7T3ZYU4"/>
<dbReference type="Pfam" id="PF13519">
    <property type="entry name" value="VWA_2"/>
    <property type="match status" value="1"/>
</dbReference>
<dbReference type="SUPFAM" id="SSF53300">
    <property type="entry name" value="vWA-like"/>
    <property type="match status" value="1"/>
</dbReference>
<keyword evidence="2" id="KW-0812">Transmembrane</keyword>
<protein>
    <submittedName>
        <fullName evidence="4">VWA domain-containing protein</fullName>
    </submittedName>
</protein>
<dbReference type="Gene3D" id="3.40.50.410">
    <property type="entry name" value="von Willebrand factor, type A domain"/>
    <property type="match status" value="1"/>
</dbReference>
<dbReference type="InterPro" id="IPR036465">
    <property type="entry name" value="vWFA_dom_sf"/>
</dbReference>
<evidence type="ECO:0000256" key="2">
    <source>
        <dbReference type="SAM" id="Phobius"/>
    </source>
</evidence>
<reference evidence="4 5" key="1">
    <citation type="submission" date="2020-12" db="EMBL/GenBank/DDBJ databases">
        <title>FDA dAtabase for Regulatory Grade micrObial Sequences (FDA-ARGOS): Supporting development and validation of Infectious Disease Dx tests.</title>
        <authorList>
            <person name="Sproer C."/>
            <person name="Gronow S."/>
            <person name="Severitt S."/>
            <person name="Schroder I."/>
            <person name="Tallon L."/>
            <person name="Sadzewicz L."/>
            <person name="Zhao X."/>
            <person name="Boylan J."/>
            <person name="Ott S."/>
            <person name="Bowen H."/>
            <person name="Vavikolanu K."/>
            <person name="Mehta A."/>
            <person name="Aluvathingal J."/>
            <person name="Nadendla S."/>
            <person name="Lowell S."/>
            <person name="Myers T."/>
            <person name="Yan Y."/>
            <person name="Sichtig H."/>
        </authorList>
    </citation>
    <scope>NUCLEOTIDE SEQUENCE [LARGE SCALE GENOMIC DNA]</scope>
    <source>
        <strain evidence="4 5">FDAARGOS_990</strain>
    </source>
</reference>
<organism evidence="4 5">
    <name type="scientific">Brevibacterium casei</name>
    <dbReference type="NCBI Taxonomy" id="33889"/>
    <lineage>
        <taxon>Bacteria</taxon>
        <taxon>Bacillati</taxon>
        <taxon>Actinomycetota</taxon>
        <taxon>Actinomycetes</taxon>
        <taxon>Micrococcales</taxon>
        <taxon>Brevibacteriaceae</taxon>
        <taxon>Brevibacterium</taxon>
    </lineage>
</organism>
<feature type="transmembrane region" description="Helical" evidence="2">
    <location>
        <begin position="312"/>
        <end position="336"/>
    </location>
</feature>
<feature type="region of interest" description="Disordered" evidence="1">
    <location>
        <begin position="226"/>
        <end position="246"/>
    </location>
</feature>
<proteinExistence type="predicted"/>
<name>A0A7T3ZYU4_9MICO</name>
<sequence length="414" mass="42822">MIFDPLFGWIGVGVVVAILLALCIIPLVRGDGPRWKWGARIGVVALLGLALARPGFPVESTTEEYEAAADAYFLVDTTTSMAAEDYDGDGTRLDGVKEDMLELSEQLPGARLSIITFASTASTAMPLTTDHAAFASAVDVLSPEMSQNSNGSSITEAGDELEERMSANAEDRPDNQTLVFYFGDGEQTAQGSPDSWSSFASRIDSGAVFGYGTSQGGRMKETQPFGYGPGGSGHDGTGQGGDQGGTEEYIRDAQGNPGISRIDEGNLQQIASDLGLPYHLRDASTPLASAYTAPTYDQRLVQKDGRLTVDEYFWVPLILVFAWIAVEMVFGVRELIRVRSVMPPRRGGRRAHAAPPYPGGPGPGGTGWGGPGGAGPGGAGPGGAGPGGPGAGGSPGSGGAPARTQPEPANGGRS</sequence>
<dbReference type="SMART" id="SM00327">
    <property type="entry name" value="VWA"/>
    <property type="match status" value="1"/>
</dbReference>
<dbReference type="InterPro" id="IPR002035">
    <property type="entry name" value="VWF_A"/>
</dbReference>
<feature type="transmembrane region" description="Helical" evidence="2">
    <location>
        <begin position="6"/>
        <end position="25"/>
    </location>
</feature>
<evidence type="ECO:0000313" key="5">
    <source>
        <dbReference type="Proteomes" id="UP000595374"/>
    </source>
</evidence>
<evidence type="ECO:0000259" key="3">
    <source>
        <dbReference type="PROSITE" id="PS50234"/>
    </source>
</evidence>
<accession>A0A7T3ZYU4</accession>
<feature type="domain" description="VWFA" evidence="3">
    <location>
        <begin position="70"/>
        <end position="270"/>
    </location>
</feature>
<evidence type="ECO:0000313" key="4">
    <source>
        <dbReference type="EMBL" id="QQB14203.1"/>
    </source>
</evidence>
<dbReference type="Proteomes" id="UP000595374">
    <property type="component" value="Chromosome"/>
</dbReference>
<feature type="compositionally biased region" description="Gly residues" evidence="1">
    <location>
        <begin position="362"/>
        <end position="399"/>
    </location>
</feature>
<dbReference type="EMBL" id="CP065989">
    <property type="protein sequence ID" value="QQB14203.1"/>
    <property type="molecule type" value="Genomic_DNA"/>
</dbReference>
<gene>
    <name evidence="4" type="ORF">I6H47_15825</name>
</gene>
<keyword evidence="2" id="KW-0472">Membrane</keyword>
<keyword evidence="2" id="KW-1133">Transmembrane helix</keyword>
<feature type="compositionally biased region" description="Gly residues" evidence="1">
    <location>
        <begin position="227"/>
        <end position="244"/>
    </location>
</feature>